<comment type="similarity">
    <text evidence="1">Belongs to the E.coli NlpD/Haemophilus LppB family.</text>
</comment>
<reference evidence="5 6" key="1">
    <citation type="journal article" date="2021" name="Sci. Rep.">
        <title>The distribution of antibiotic resistance genes in chicken gut microbiota commensals.</title>
        <authorList>
            <person name="Juricova H."/>
            <person name="Matiasovicova J."/>
            <person name="Kubasova T."/>
            <person name="Cejkova D."/>
            <person name="Rychlik I."/>
        </authorList>
    </citation>
    <scope>NUCLEOTIDE SEQUENCE [LARGE SCALE GENOMIC DNA]</scope>
    <source>
        <strain evidence="5 6">An829</strain>
    </source>
</reference>
<dbReference type="PANTHER" id="PTHR21666">
    <property type="entry name" value="PEPTIDASE-RELATED"/>
    <property type="match status" value="1"/>
</dbReference>
<feature type="compositionally biased region" description="Low complexity" evidence="2">
    <location>
        <begin position="139"/>
        <end position="157"/>
    </location>
</feature>
<feature type="signal peptide" evidence="3">
    <location>
        <begin position="1"/>
        <end position="23"/>
    </location>
</feature>
<dbReference type="Gene3D" id="3.10.350.10">
    <property type="entry name" value="LysM domain"/>
    <property type="match status" value="1"/>
</dbReference>
<dbReference type="InterPro" id="IPR018392">
    <property type="entry name" value="LysM"/>
</dbReference>
<dbReference type="Pfam" id="PF01476">
    <property type="entry name" value="LysM"/>
    <property type="match status" value="1"/>
</dbReference>
<dbReference type="PANTHER" id="PTHR21666:SF263">
    <property type="entry name" value="MUREIN HYDROLASE ACTIVATOR NLPD"/>
    <property type="match status" value="1"/>
</dbReference>
<dbReference type="PROSITE" id="PS51782">
    <property type="entry name" value="LYSM"/>
    <property type="match status" value="1"/>
</dbReference>
<dbReference type="SMART" id="SM00257">
    <property type="entry name" value="LysM"/>
    <property type="match status" value="1"/>
</dbReference>
<dbReference type="Proteomes" id="UP000715095">
    <property type="component" value="Unassembled WGS sequence"/>
</dbReference>
<accession>A0ABS2DQA3</accession>
<dbReference type="Pfam" id="PF01551">
    <property type="entry name" value="Peptidase_M23"/>
    <property type="match status" value="1"/>
</dbReference>
<evidence type="ECO:0000313" key="6">
    <source>
        <dbReference type="Proteomes" id="UP000715095"/>
    </source>
</evidence>
<dbReference type="CDD" id="cd00118">
    <property type="entry name" value="LysM"/>
    <property type="match status" value="1"/>
</dbReference>
<keyword evidence="6" id="KW-1185">Reference proteome</keyword>
<name>A0ABS2DQA3_9BURK</name>
<dbReference type="InterPro" id="IPR016047">
    <property type="entry name" value="M23ase_b-sheet_dom"/>
</dbReference>
<feature type="domain" description="LysM" evidence="4">
    <location>
        <begin position="66"/>
        <end position="110"/>
    </location>
</feature>
<dbReference type="EMBL" id="JACJJC010000003">
    <property type="protein sequence ID" value="MBM6703511.1"/>
    <property type="molecule type" value="Genomic_DNA"/>
</dbReference>
<proteinExistence type="inferred from homology"/>
<evidence type="ECO:0000259" key="4">
    <source>
        <dbReference type="PROSITE" id="PS51782"/>
    </source>
</evidence>
<evidence type="ECO:0000256" key="2">
    <source>
        <dbReference type="SAM" id="MobiDB-lite"/>
    </source>
</evidence>
<dbReference type="SUPFAM" id="SSF51261">
    <property type="entry name" value="Duplicated hybrid motif"/>
    <property type="match status" value="1"/>
</dbReference>
<feature type="compositionally biased region" description="Polar residues" evidence="2">
    <location>
        <begin position="165"/>
        <end position="177"/>
    </location>
</feature>
<organism evidence="5 6">
    <name type="scientific">Sutterella massiliensis</name>
    <dbReference type="NCBI Taxonomy" id="1816689"/>
    <lineage>
        <taxon>Bacteria</taxon>
        <taxon>Pseudomonadati</taxon>
        <taxon>Pseudomonadota</taxon>
        <taxon>Betaproteobacteria</taxon>
        <taxon>Burkholderiales</taxon>
        <taxon>Sutterellaceae</taxon>
        <taxon>Sutterella</taxon>
    </lineage>
</organism>
<gene>
    <name evidence="5" type="ORF">H6A60_03240</name>
</gene>
<dbReference type="Gene3D" id="2.70.70.10">
    <property type="entry name" value="Glucose Permease (Domain IIA)"/>
    <property type="match status" value="1"/>
</dbReference>
<feature type="region of interest" description="Disordered" evidence="2">
    <location>
        <begin position="128"/>
        <end position="184"/>
    </location>
</feature>
<evidence type="ECO:0000313" key="5">
    <source>
        <dbReference type="EMBL" id="MBM6703511.1"/>
    </source>
</evidence>
<dbReference type="CDD" id="cd12797">
    <property type="entry name" value="M23_peptidase"/>
    <property type="match status" value="1"/>
</dbReference>
<evidence type="ECO:0000256" key="3">
    <source>
        <dbReference type="SAM" id="SignalP"/>
    </source>
</evidence>
<feature type="chain" id="PRO_5045598635" evidence="3">
    <location>
        <begin position="24"/>
        <end position="310"/>
    </location>
</feature>
<dbReference type="PROSITE" id="PS51257">
    <property type="entry name" value="PROKAR_LIPOPROTEIN"/>
    <property type="match status" value="1"/>
</dbReference>
<sequence>MPIRSAFALDRARAALFAGAAAAALLSGCSSLEPAPVPIVDRSNYSEASSRAGSTTGTSLIRDSGRTHVVAPGDTLYNISVRYGLDSGELARLNAVSDPTQLRLGQVLHLPESVREPRTPVVAGGVRVSRVTTGDTSQTSTASKPAEETAASTSTGAVPAEKTTETAAGSASAQTPAKTEAQAPVVVPGTRMLWPARGNIIADYAKNGKGLDIGGTAGSVVVAAADGTVLFVGDGVKGYGNLVIVKHSPTLVTAYGHNSKVVVKLNDKVKAGQKIAEMGSTDADQTMLRFEVRDKGKPVDPMKYLAPKRQ</sequence>
<dbReference type="InterPro" id="IPR011055">
    <property type="entry name" value="Dup_hybrid_motif"/>
</dbReference>
<evidence type="ECO:0000256" key="1">
    <source>
        <dbReference type="ARBA" id="ARBA00038420"/>
    </source>
</evidence>
<protein>
    <submittedName>
        <fullName evidence="5">Peptidoglycan DD-metalloendopeptidase family protein</fullName>
    </submittedName>
</protein>
<keyword evidence="3" id="KW-0732">Signal</keyword>
<dbReference type="InterPro" id="IPR036779">
    <property type="entry name" value="LysM_dom_sf"/>
</dbReference>
<comment type="caution">
    <text evidence="5">The sequence shown here is derived from an EMBL/GenBank/DDBJ whole genome shotgun (WGS) entry which is preliminary data.</text>
</comment>
<dbReference type="InterPro" id="IPR050570">
    <property type="entry name" value="Cell_wall_metabolism_enzyme"/>
</dbReference>